<proteinExistence type="predicted"/>
<sequence>MCLKPEGSKSHVYLFAPRTAPSPFPQPGRTSKFAARETHPAPSRARFPGFPVSRNREKLFLPETLTSNPLGQKIPNNSCVDDDISIVRLVASGRLYYPVCQRCPDNYSSCTTELRAEKKKLH</sequence>
<organism evidence="2 3">
    <name type="scientific">Elysia crispata</name>
    <name type="common">lettuce slug</name>
    <dbReference type="NCBI Taxonomy" id="231223"/>
    <lineage>
        <taxon>Eukaryota</taxon>
        <taxon>Metazoa</taxon>
        <taxon>Spiralia</taxon>
        <taxon>Lophotrochozoa</taxon>
        <taxon>Mollusca</taxon>
        <taxon>Gastropoda</taxon>
        <taxon>Heterobranchia</taxon>
        <taxon>Euthyneura</taxon>
        <taxon>Panpulmonata</taxon>
        <taxon>Sacoglossa</taxon>
        <taxon>Placobranchoidea</taxon>
        <taxon>Plakobranchidae</taxon>
        <taxon>Elysia</taxon>
    </lineage>
</organism>
<dbReference type="AlphaFoldDB" id="A0AAE0YFS4"/>
<comment type="caution">
    <text evidence="2">The sequence shown here is derived from an EMBL/GenBank/DDBJ whole genome shotgun (WGS) entry which is preliminary data.</text>
</comment>
<dbReference type="EMBL" id="JAWDGP010006323">
    <property type="protein sequence ID" value="KAK3743153.1"/>
    <property type="molecule type" value="Genomic_DNA"/>
</dbReference>
<evidence type="ECO:0000313" key="2">
    <source>
        <dbReference type="EMBL" id="KAK3743153.1"/>
    </source>
</evidence>
<reference evidence="2" key="1">
    <citation type="journal article" date="2023" name="G3 (Bethesda)">
        <title>A reference genome for the long-term kleptoplast-retaining sea slug Elysia crispata morphotype clarki.</title>
        <authorList>
            <person name="Eastman K.E."/>
            <person name="Pendleton A.L."/>
            <person name="Shaikh M.A."/>
            <person name="Suttiyut T."/>
            <person name="Ogas R."/>
            <person name="Tomko P."/>
            <person name="Gavelis G."/>
            <person name="Widhalm J.R."/>
            <person name="Wisecaver J.H."/>
        </authorList>
    </citation>
    <scope>NUCLEOTIDE SEQUENCE</scope>
    <source>
        <strain evidence="2">ECLA1</strain>
    </source>
</reference>
<evidence type="ECO:0000256" key="1">
    <source>
        <dbReference type="SAM" id="MobiDB-lite"/>
    </source>
</evidence>
<keyword evidence="3" id="KW-1185">Reference proteome</keyword>
<evidence type="ECO:0000313" key="3">
    <source>
        <dbReference type="Proteomes" id="UP001283361"/>
    </source>
</evidence>
<dbReference type="Proteomes" id="UP001283361">
    <property type="component" value="Unassembled WGS sequence"/>
</dbReference>
<protein>
    <submittedName>
        <fullName evidence="2">Uncharacterized protein</fullName>
    </submittedName>
</protein>
<name>A0AAE0YFS4_9GAST</name>
<accession>A0AAE0YFS4</accession>
<gene>
    <name evidence="2" type="ORF">RRG08_064009</name>
</gene>
<feature type="region of interest" description="Disordered" evidence="1">
    <location>
        <begin position="19"/>
        <end position="50"/>
    </location>
</feature>